<keyword evidence="4 6" id="KW-0472">Membrane</keyword>
<dbReference type="SUPFAM" id="SSF81324">
    <property type="entry name" value="Voltage-gated potassium channels"/>
    <property type="match status" value="1"/>
</dbReference>
<dbReference type="Proteomes" id="UP001178507">
    <property type="component" value="Unassembled WGS sequence"/>
</dbReference>
<feature type="region of interest" description="Disordered" evidence="5">
    <location>
        <begin position="550"/>
        <end position="579"/>
    </location>
</feature>
<dbReference type="GO" id="GO:0005248">
    <property type="term" value="F:voltage-gated sodium channel activity"/>
    <property type="evidence" value="ECO:0007669"/>
    <property type="project" value="TreeGrafter"/>
</dbReference>
<dbReference type="Gene3D" id="1.20.120.350">
    <property type="entry name" value="Voltage-gated potassium channels. Chain C"/>
    <property type="match status" value="1"/>
</dbReference>
<feature type="transmembrane region" description="Helical" evidence="6">
    <location>
        <begin position="295"/>
        <end position="328"/>
    </location>
</feature>
<dbReference type="InterPro" id="IPR005821">
    <property type="entry name" value="Ion_trans_dom"/>
</dbReference>
<comment type="subcellular location">
    <subcellularLocation>
        <location evidence="1">Membrane</location>
        <topology evidence="1">Multi-pass membrane protein</topology>
    </subcellularLocation>
</comment>
<dbReference type="GO" id="GO:0001518">
    <property type="term" value="C:voltage-gated sodium channel complex"/>
    <property type="evidence" value="ECO:0007669"/>
    <property type="project" value="TreeGrafter"/>
</dbReference>
<keyword evidence="3 6" id="KW-1133">Transmembrane helix</keyword>
<feature type="domain" description="EF-hand" evidence="7">
    <location>
        <begin position="436"/>
        <end position="471"/>
    </location>
</feature>
<evidence type="ECO:0000256" key="4">
    <source>
        <dbReference type="ARBA" id="ARBA00023136"/>
    </source>
</evidence>
<evidence type="ECO:0000256" key="3">
    <source>
        <dbReference type="ARBA" id="ARBA00022989"/>
    </source>
</evidence>
<reference evidence="8" key="1">
    <citation type="submission" date="2023-08" db="EMBL/GenBank/DDBJ databases">
        <authorList>
            <person name="Chen Y."/>
            <person name="Shah S."/>
            <person name="Dougan E. K."/>
            <person name="Thang M."/>
            <person name="Chan C."/>
        </authorList>
    </citation>
    <scope>NUCLEOTIDE SEQUENCE</scope>
</reference>
<dbReference type="SUPFAM" id="SSF47473">
    <property type="entry name" value="EF-hand"/>
    <property type="match status" value="1"/>
</dbReference>
<dbReference type="GO" id="GO:0005509">
    <property type="term" value="F:calcium ion binding"/>
    <property type="evidence" value="ECO:0007669"/>
    <property type="project" value="InterPro"/>
</dbReference>
<dbReference type="PANTHER" id="PTHR10037">
    <property type="entry name" value="VOLTAGE-GATED CATION CHANNEL CALCIUM AND SODIUM"/>
    <property type="match status" value="1"/>
</dbReference>
<evidence type="ECO:0000256" key="2">
    <source>
        <dbReference type="ARBA" id="ARBA00022692"/>
    </source>
</evidence>
<proteinExistence type="predicted"/>
<dbReference type="PANTHER" id="PTHR10037:SF62">
    <property type="entry name" value="SODIUM CHANNEL PROTEIN 60E"/>
    <property type="match status" value="1"/>
</dbReference>
<evidence type="ECO:0000256" key="6">
    <source>
        <dbReference type="SAM" id="Phobius"/>
    </source>
</evidence>
<comment type="caution">
    <text evidence="8">The sequence shown here is derived from an EMBL/GenBank/DDBJ whole genome shotgun (WGS) entry which is preliminary data.</text>
</comment>
<sequence length="579" mass="64795">MAAVTSWLETALRAEREELAVRHQELLSELQRLLKQAELRMDESGKNGEAEYGGQGGVQGEEEANGQEETENIGAREKDAELHAAMLPDPEECSRKRATSGAEFHVVRVQGQTKVTREGDEATARAARAYGSHFEKMGSRSGSGNLRVVKESRLYKFVTDPFFESMICAIIVVNTIIMSFEAQYAGLQLGYALGMRTYTMPADDVWPGASTMLEGSEWVFGSIFLIELILRVAGMGYIFFCDLWNWFDSITVLGWLVDTVIRGILPIDPMLLRLARLARLLRLMRLVRKLKGFDALYILTTALRGSVTVLLWSFLMLFLLQLIFALFLQKVAQDTIVFQTDVSFKDANEELFLYFGTCSRAVLTMFEITLGNWPPVARLLQDHVHEAFCVFSILHKITVGYALLAVINGVFLKETFSAAENDDKIMMRNTEKKRNQHIKKMQSLFEAADETGDGLLDKEEFIQVMSDPEIVNWLAAMDLQISDPNQLFEMVQHDGTISAPQLVGGVSRLKGAARSTDMHCVSAEVKQIHDDLKSVHAHLRAALFNGAAPNAAPHQSDLLPVQPVTRKESQRVPPLMTEI</sequence>
<name>A0AA36N363_9DINO</name>
<dbReference type="InterPro" id="IPR043203">
    <property type="entry name" value="VGCC_Ca_Na"/>
</dbReference>
<evidence type="ECO:0000256" key="1">
    <source>
        <dbReference type="ARBA" id="ARBA00004141"/>
    </source>
</evidence>
<evidence type="ECO:0000313" key="9">
    <source>
        <dbReference type="Proteomes" id="UP001178507"/>
    </source>
</evidence>
<dbReference type="EMBL" id="CAUJNA010002112">
    <property type="protein sequence ID" value="CAJ1390603.1"/>
    <property type="molecule type" value="Genomic_DNA"/>
</dbReference>
<dbReference type="InterPro" id="IPR011992">
    <property type="entry name" value="EF-hand-dom_pair"/>
</dbReference>
<evidence type="ECO:0000313" key="8">
    <source>
        <dbReference type="EMBL" id="CAJ1390603.1"/>
    </source>
</evidence>
<feature type="region of interest" description="Disordered" evidence="5">
    <location>
        <begin position="42"/>
        <end position="72"/>
    </location>
</feature>
<evidence type="ECO:0000256" key="5">
    <source>
        <dbReference type="SAM" id="MobiDB-lite"/>
    </source>
</evidence>
<dbReference type="InterPro" id="IPR002048">
    <property type="entry name" value="EF_hand_dom"/>
</dbReference>
<protein>
    <recommendedName>
        <fullName evidence="7">EF-hand domain-containing protein</fullName>
    </recommendedName>
</protein>
<feature type="transmembrane region" description="Helical" evidence="6">
    <location>
        <begin position="218"/>
        <end position="240"/>
    </location>
</feature>
<evidence type="ECO:0000259" key="7">
    <source>
        <dbReference type="PROSITE" id="PS50222"/>
    </source>
</evidence>
<dbReference type="Gene3D" id="1.10.287.70">
    <property type="match status" value="1"/>
</dbReference>
<feature type="compositionally biased region" description="Acidic residues" evidence="5">
    <location>
        <begin position="60"/>
        <end position="71"/>
    </location>
</feature>
<dbReference type="Pfam" id="PF00520">
    <property type="entry name" value="Ion_trans"/>
    <property type="match status" value="1"/>
</dbReference>
<dbReference type="AlphaFoldDB" id="A0AA36N363"/>
<keyword evidence="9" id="KW-1185">Reference proteome</keyword>
<organism evidence="8 9">
    <name type="scientific">Effrenium voratum</name>
    <dbReference type="NCBI Taxonomy" id="2562239"/>
    <lineage>
        <taxon>Eukaryota</taxon>
        <taxon>Sar</taxon>
        <taxon>Alveolata</taxon>
        <taxon>Dinophyceae</taxon>
        <taxon>Suessiales</taxon>
        <taxon>Symbiodiniaceae</taxon>
        <taxon>Effrenium</taxon>
    </lineage>
</organism>
<gene>
    <name evidence="8" type="ORF">EVOR1521_LOCUS15971</name>
</gene>
<accession>A0AA36N363</accession>
<keyword evidence="2 6" id="KW-0812">Transmembrane</keyword>
<dbReference type="PROSITE" id="PS50222">
    <property type="entry name" value="EF_HAND_2"/>
    <property type="match status" value="1"/>
</dbReference>
<dbReference type="InterPro" id="IPR027359">
    <property type="entry name" value="Volt_channel_dom_sf"/>
</dbReference>